<evidence type="ECO:0000313" key="3">
    <source>
        <dbReference type="Proteomes" id="UP001348492"/>
    </source>
</evidence>
<dbReference type="SUPFAM" id="SSF69304">
    <property type="entry name" value="Tricorn protease N-terminal domain"/>
    <property type="match status" value="1"/>
</dbReference>
<name>A0ABZ2ERZ0_9FIRM</name>
<evidence type="ECO:0000313" key="2">
    <source>
        <dbReference type="EMBL" id="WWD82666.1"/>
    </source>
</evidence>
<sequence>MSKLKKFLSIILIVGVIITCGFTKSVDGASVYGNSNSNISNGGYAAANGNYSYIRSSKIYKETKEANYYYIYRTYKNGSAKKQIVNNASEEPYINVVGKYMYYVGIYDSGNRYGIYRVKTDGTEKTRLISNYGYNPIIVKDNYLYYIKESVNSNYDEAMSLRCYSLSAKKTVSTLYTTSSRVIDNISLSGDYIYIVANGYDNSIIYKINTKTKKRTTVYKYKSGKKEESSIEDMVYYKGNIYYTVYNDKDSYNENDDTCEVYKISSTGKNNKCLSKNFTSSINLYNNKIYYINSSGNVCSMNLDGSNRKTIKKTSKHQWHYGINIAKSRIYFGKIVFDQYDEFDDILSDNIYRTTLSGGSITKM</sequence>
<dbReference type="InterPro" id="IPR015943">
    <property type="entry name" value="WD40/YVTN_repeat-like_dom_sf"/>
</dbReference>
<dbReference type="Pfam" id="PF16472">
    <property type="entry name" value="DUF5050"/>
    <property type="match status" value="1"/>
</dbReference>
<protein>
    <recommendedName>
        <fullName evidence="1">Prolow-density lipoprotein receptor-related protein 1-like beta-propeller domain-containing protein</fullName>
    </recommendedName>
</protein>
<dbReference type="RefSeq" id="WP_018589117.1">
    <property type="nucleotide sequence ID" value="NZ_CP117523.1"/>
</dbReference>
<dbReference type="Gene3D" id="2.130.10.10">
    <property type="entry name" value="YVTN repeat-like/Quinoprotein amine dehydrogenase"/>
    <property type="match status" value="1"/>
</dbReference>
<proteinExistence type="predicted"/>
<dbReference type="Proteomes" id="UP001348492">
    <property type="component" value="Chromosome"/>
</dbReference>
<feature type="domain" description="Prolow-density lipoprotein receptor-related protein 1-like beta-propeller" evidence="1">
    <location>
        <begin position="34"/>
        <end position="333"/>
    </location>
</feature>
<dbReference type="SUPFAM" id="SSF63825">
    <property type="entry name" value="YWTD domain"/>
    <property type="match status" value="1"/>
</dbReference>
<dbReference type="EMBL" id="CP117523">
    <property type="protein sequence ID" value="WWD82666.1"/>
    <property type="molecule type" value="Genomic_DNA"/>
</dbReference>
<keyword evidence="3" id="KW-1185">Reference proteome</keyword>
<organism evidence="2 3">
    <name type="scientific">Terrisporobacter glycolicus ATCC 14880 = DSM 1288</name>
    <dbReference type="NCBI Taxonomy" id="1121315"/>
    <lineage>
        <taxon>Bacteria</taxon>
        <taxon>Bacillati</taxon>
        <taxon>Bacillota</taxon>
        <taxon>Clostridia</taxon>
        <taxon>Peptostreptococcales</taxon>
        <taxon>Peptostreptococcaceae</taxon>
        <taxon>Terrisporobacter</taxon>
    </lineage>
</organism>
<reference evidence="2 3" key="1">
    <citation type="journal article" date="2023" name="PLoS ONE">
        <title>Genome-based metabolic and phylogenomic analysis of three Terrisporobacter species.</title>
        <authorList>
            <person name="Boer T."/>
            <person name="Bengelsdorf F.R."/>
            <person name="Bomeke M."/>
            <person name="Daniel R."/>
            <person name="Poehlein A."/>
        </authorList>
    </citation>
    <scope>NUCLEOTIDE SEQUENCE [LARGE SCALE GENOMIC DNA]</scope>
    <source>
        <strain evidence="2 3">DSM 1288</strain>
    </source>
</reference>
<evidence type="ECO:0000259" key="1">
    <source>
        <dbReference type="Pfam" id="PF16472"/>
    </source>
</evidence>
<accession>A0ABZ2ERZ0</accession>
<gene>
    <name evidence="2" type="ORF">TEGL_10590</name>
</gene>
<dbReference type="InterPro" id="IPR032485">
    <property type="entry name" value="LRP1-like_beta_prop"/>
</dbReference>